<dbReference type="Gene3D" id="6.10.250.2410">
    <property type="match status" value="1"/>
</dbReference>
<dbReference type="PATRIC" id="fig|1216932.3.peg.1531"/>
<dbReference type="PANTHER" id="PTHR33969:SF2">
    <property type="entry name" value="SEGREGATION AND CONDENSATION PROTEIN A"/>
    <property type="match status" value="1"/>
</dbReference>
<proteinExistence type="inferred from homology"/>
<dbReference type="InterPro" id="IPR003768">
    <property type="entry name" value="ScpA"/>
</dbReference>
<comment type="subunit">
    <text evidence="3">Component of a cohesin-like complex composed of ScpA, ScpB and the Smc homodimer, in which ScpA and ScpB bind to the head domain of Smc. The presence of the three proteins is required for the association of the complex with DNA.</text>
</comment>
<dbReference type="Proteomes" id="UP000019426">
    <property type="component" value="Chromosome M2/40_rep1"/>
</dbReference>
<keyword evidence="1 3" id="KW-0159">Chromosome partition</keyword>
<dbReference type="GO" id="GO:0051301">
    <property type="term" value="P:cell division"/>
    <property type="evidence" value="ECO:0007669"/>
    <property type="project" value="UniProtKB-KW"/>
</dbReference>
<dbReference type="HOGENOM" id="CLU_038686_3_0_9"/>
<dbReference type="InterPro" id="IPR023093">
    <property type="entry name" value="ScpA-like_C"/>
</dbReference>
<sequence>MSLKVKIKDFEGPFDVLLHLIRKNKMDIYNIKLYEITTQYLEYIKTLEEMDLEVTSEFIITAATMIEIKSRALLPKEKNDDDNADDIDPSKELINKLIQYNKFKGAALYLKEKEKSSEIVYSKKGEIIEDTHEVSTEELLKGVTMLKLFKIYEEVLNSYYNKQNITVIEREIPIDSFKIEDKIDKIRKIITDKKMVVFSEIVFESVCKMEVVVTFLALLELAKLREVQLLQSENFQDIIVERIN</sequence>
<dbReference type="NCBIfam" id="NF000994">
    <property type="entry name" value="PRK00104.1-3"/>
    <property type="match status" value="1"/>
</dbReference>
<keyword evidence="3" id="KW-0132">Cell division</keyword>
<dbReference type="HAMAP" id="MF_01805">
    <property type="entry name" value="ScpA"/>
    <property type="match status" value="1"/>
</dbReference>
<name>W6S317_9CLOT</name>
<dbReference type="Pfam" id="PF02616">
    <property type="entry name" value="SMC_ScpA"/>
    <property type="match status" value="1"/>
</dbReference>
<dbReference type="GO" id="GO:0007059">
    <property type="term" value="P:chromosome segregation"/>
    <property type="evidence" value="ECO:0007669"/>
    <property type="project" value="UniProtKB-UniRule"/>
</dbReference>
<dbReference type="eggNOG" id="COG1354">
    <property type="taxonomic scope" value="Bacteria"/>
</dbReference>
<organism evidence="4 5">
    <name type="scientific">Clostridium bornimense</name>
    <dbReference type="NCBI Taxonomy" id="1216932"/>
    <lineage>
        <taxon>Bacteria</taxon>
        <taxon>Bacillati</taxon>
        <taxon>Bacillota</taxon>
        <taxon>Clostridia</taxon>
        <taxon>Eubacteriales</taxon>
        <taxon>Clostridiaceae</taxon>
        <taxon>Clostridium</taxon>
    </lineage>
</organism>
<dbReference type="STRING" id="1216932.CM240_1539"/>
<accession>W6S317</accession>
<keyword evidence="5" id="KW-1185">Reference proteome</keyword>
<comment type="function">
    <text evidence="3">Participates in chromosomal partition during cell division. May act via the formation of a condensin-like complex containing Smc and ScpB that pull DNA away from mid-cell into both cell halves.</text>
</comment>
<evidence type="ECO:0000256" key="1">
    <source>
        <dbReference type="ARBA" id="ARBA00022829"/>
    </source>
</evidence>
<protein>
    <recommendedName>
        <fullName evidence="2 3">Segregation and condensation protein A</fullName>
    </recommendedName>
</protein>
<dbReference type="PANTHER" id="PTHR33969">
    <property type="entry name" value="SEGREGATION AND CONDENSATION PROTEIN A"/>
    <property type="match status" value="1"/>
</dbReference>
<evidence type="ECO:0000313" key="4">
    <source>
        <dbReference type="EMBL" id="CDM68697.1"/>
    </source>
</evidence>
<evidence type="ECO:0000256" key="3">
    <source>
        <dbReference type="HAMAP-Rule" id="MF_01805"/>
    </source>
</evidence>
<dbReference type="Gene3D" id="1.10.10.580">
    <property type="entry name" value="Structural maintenance of chromosome 1. Chain E"/>
    <property type="match status" value="1"/>
</dbReference>
<dbReference type="AlphaFoldDB" id="W6S317"/>
<dbReference type="GO" id="GO:0005737">
    <property type="term" value="C:cytoplasm"/>
    <property type="evidence" value="ECO:0007669"/>
    <property type="project" value="UniProtKB-SubCell"/>
</dbReference>
<dbReference type="RefSeq" id="WP_044037970.1">
    <property type="nucleotide sequence ID" value="NZ_HG917868.1"/>
</dbReference>
<keyword evidence="3" id="KW-0963">Cytoplasm</keyword>
<dbReference type="EMBL" id="HG917868">
    <property type="protein sequence ID" value="CDM68697.1"/>
    <property type="molecule type" value="Genomic_DNA"/>
</dbReference>
<evidence type="ECO:0000256" key="2">
    <source>
        <dbReference type="ARBA" id="ARBA00044777"/>
    </source>
</evidence>
<gene>
    <name evidence="3 4" type="primary">scpA</name>
    <name evidence="4" type="ORF">CM240_1539</name>
</gene>
<keyword evidence="3" id="KW-0131">Cell cycle</keyword>
<comment type="similarity">
    <text evidence="3">Belongs to the ScpA family.</text>
</comment>
<dbReference type="KEGG" id="clt:CM240_1539"/>
<comment type="subcellular location">
    <subcellularLocation>
        <location evidence="3">Cytoplasm</location>
    </subcellularLocation>
    <text evidence="3">Associated with two foci at the outer edges of the nucleoid region in young cells, and at four foci within both cell halves in older cells.</text>
</comment>
<dbReference type="OrthoDB" id="9811016at2"/>
<evidence type="ECO:0000313" key="5">
    <source>
        <dbReference type="Proteomes" id="UP000019426"/>
    </source>
</evidence>
<reference evidence="4 5" key="1">
    <citation type="submission" date="2013-11" db="EMBL/GenBank/DDBJ databases">
        <title>Complete genome sequence of Clostridum sp. M2/40.</title>
        <authorList>
            <person name="Wibberg D."/>
            <person name="Puehler A."/>
            <person name="Schlueter A."/>
        </authorList>
    </citation>
    <scope>NUCLEOTIDE SEQUENCE [LARGE SCALE GENOMIC DNA]</scope>
    <source>
        <strain evidence="5">M2/40</strain>
    </source>
</reference>
<dbReference type="GO" id="GO:0006260">
    <property type="term" value="P:DNA replication"/>
    <property type="evidence" value="ECO:0007669"/>
    <property type="project" value="UniProtKB-UniRule"/>
</dbReference>